<keyword evidence="3" id="KW-1185">Reference proteome</keyword>
<gene>
    <name evidence="2" type="ORF">J1N35_034363</name>
</gene>
<accession>A0A9D3URV6</accession>
<organism evidence="2 3">
    <name type="scientific">Gossypium stocksii</name>
    <dbReference type="NCBI Taxonomy" id="47602"/>
    <lineage>
        <taxon>Eukaryota</taxon>
        <taxon>Viridiplantae</taxon>
        <taxon>Streptophyta</taxon>
        <taxon>Embryophyta</taxon>
        <taxon>Tracheophyta</taxon>
        <taxon>Spermatophyta</taxon>
        <taxon>Magnoliopsida</taxon>
        <taxon>eudicotyledons</taxon>
        <taxon>Gunneridae</taxon>
        <taxon>Pentapetalae</taxon>
        <taxon>rosids</taxon>
        <taxon>malvids</taxon>
        <taxon>Malvales</taxon>
        <taxon>Malvaceae</taxon>
        <taxon>Malvoideae</taxon>
        <taxon>Gossypium</taxon>
    </lineage>
</organism>
<dbReference type="EMBL" id="JAIQCV010000010">
    <property type="protein sequence ID" value="KAH1056298.1"/>
    <property type="molecule type" value="Genomic_DNA"/>
</dbReference>
<feature type="region of interest" description="Disordered" evidence="1">
    <location>
        <begin position="1"/>
        <end position="28"/>
    </location>
</feature>
<dbReference type="AlphaFoldDB" id="A0A9D3URV6"/>
<sequence>MTRRKDMPTMKEVETSKTRKGKSKVESKGTNLMAETSLLQKMKDIDKLVNSISNKQIRLVVTIKDMDKSQNLFYAYTKAYNNSTVATVRKLSLTLLPEFPIFPSFIR</sequence>
<proteinExistence type="predicted"/>
<name>A0A9D3URV6_9ROSI</name>
<comment type="caution">
    <text evidence="2">The sequence shown here is derived from an EMBL/GenBank/DDBJ whole genome shotgun (WGS) entry which is preliminary data.</text>
</comment>
<dbReference type="Proteomes" id="UP000828251">
    <property type="component" value="Unassembled WGS sequence"/>
</dbReference>
<reference evidence="2 3" key="1">
    <citation type="journal article" date="2021" name="Plant Biotechnol. J.">
        <title>Multi-omics assisted identification of the key and species-specific regulatory components of drought-tolerant mechanisms in Gossypium stocksii.</title>
        <authorList>
            <person name="Yu D."/>
            <person name="Ke L."/>
            <person name="Zhang D."/>
            <person name="Wu Y."/>
            <person name="Sun Y."/>
            <person name="Mei J."/>
            <person name="Sun J."/>
            <person name="Sun Y."/>
        </authorList>
    </citation>
    <scope>NUCLEOTIDE SEQUENCE [LARGE SCALE GENOMIC DNA]</scope>
    <source>
        <strain evidence="3">cv. E1</strain>
        <tissue evidence="2">Leaf</tissue>
    </source>
</reference>
<evidence type="ECO:0000256" key="1">
    <source>
        <dbReference type="SAM" id="MobiDB-lite"/>
    </source>
</evidence>
<evidence type="ECO:0000313" key="2">
    <source>
        <dbReference type="EMBL" id="KAH1056298.1"/>
    </source>
</evidence>
<feature type="compositionally biased region" description="Basic and acidic residues" evidence="1">
    <location>
        <begin position="1"/>
        <end position="27"/>
    </location>
</feature>
<protein>
    <submittedName>
        <fullName evidence="2">Uncharacterized protein</fullName>
    </submittedName>
</protein>
<evidence type="ECO:0000313" key="3">
    <source>
        <dbReference type="Proteomes" id="UP000828251"/>
    </source>
</evidence>